<protein>
    <submittedName>
        <fullName evidence="1">Uncharacterized protein</fullName>
    </submittedName>
</protein>
<reference evidence="1 2" key="1">
    <citation type="submission" date="2022-04" db="EMBL/GenBank/DDBJ databases">
        <title>Positive selection, recombination, and allopatry shape intraspecific diversity of widespread and dominant cyanobacteria.</title>
        <authorList>
            <person name="Wei J."/>
            <person name="Shu W."/>
            <person name="Hu C."/>
        </authorList>
    </citation>
    <scope>NUCLEOTIDE SEQUENCE [LARGE SCALE GENOMIC DNA]</scope>
    <source>
        <strain evidence="1 2">GB2-A5</strain>
    </source>
</reference>
<organism evidence="1 2">
    <name type="scientific">Funiculus sociatus GB2-A5</name>
    <dbReference type="NCBI Taxonomy" id="2933946"/>
    <lineage>
        <taxon>Bacteria</taxon>
        <taxon>Bacillati</taxon>
        <taxon>Cyanobacteriota</taxon>
        <taxon>Cyanophyceae</taxon>
        <taxon>Coleofasciculales</taxon>
        <taxon>Coleofasciculaceae</taxon>
        <taxon>Funiculus</taxon>
    </lineage>
</organism>
<gene>
    <name evidence="1" type="ORF">NDI37_26675</name>
</gene>
<comment type="caution">
    <text evidence="1">The sequence shown here is derived from an EMBL/GenBank/DDBJ whole genome shotgun (WGS) entry which is preliminary data.</text>
</comment>
<dbReference type="EMBL" id="JAMPKK010000104">
    <property type="protein sequence ID" value="MEP0868027.1"/>
    <property type="molecule type" value="Genomic_DNA"/>
</dbReference>
<name>A0ABV0JZJ8_9CYAN</name>
<sequence length="135" mass="15738">MTQKQRLPIELAKFFRARLQAITYRSVFIPEMLEFGKIYRFSDDDDMNSISFTIVSAPTPYLDYFQPYEEHRAHARISFHGRISATGEELELENYQGEWGRPFYDGDSARTAREQEEIGLHNQSVNAILRKKGLA</sequence>
<dbReference type="RefSeq" id="WP_190423045.1">
    <property type="nucleotide sequence ID" value="NZ_JAMPKK010000104.1"/>
</dbReference>
<evidence type="ECO:0000313" key="2">
    <source>
        <dbReference type="Proteomes" id="UP001442494"/>
    </source>
</evidence>
<accession>A0ABV0JZJ8</accession>
<proteinExistence type="predicted"/>
<dbReference type="Proteomes" id="UP001442494">
    <property type="component" value="Unassembled WGS sequence"/>
</dbReference>
<evidence type="ECO:0000313" key="1">
    <source>
        <dbReference type="EMBL" id="MEP0868027.1"/>
    </source>
</evidence>
<keyword evidence="2" id="KW-1185">Reference proteome</keyword>